<dbReference type="GO" id="GO:0016787">
    <property type="term" value="F:hydrolase activity"/>
    <property type="evidence" value="ECO:0007669"/>
    <property type="project" value="UniProtKB-KW"/>
</dbReference>
<gene>
    <name evidence="6" type="ORF">ACFODX_06880</name>
</gene>
<dbReference type="RefSeq" id="WP_378117423.1">
    <property type="nucleotide sequence ID" value="NZ_JBHRTF010000003.1"/>
</dbReference>
<evidence type="ECO:0000256" key="1">
    <source>
        <dbReference type="ARBA" id="ARBA00004496"/>
    </source>
</evidence>
<comment type="caution">
    <text evidence="5">Lacks conserved residue(s) required for the propagation of feature annotation.</text>
</comment>
<name>A0ABV7FCG9_9GAMM</name>
<organism evidence="6 7">
    <name type="scientific">Cellvibrio fontiphilus</name>
    <dbReference type="NCBI Taxonomy" id="1815559"/>
    <lineage>
        <taxon>Bacteria</taxon>
        <taxon>Pseudomonadati</taxon>
        <taxon>Pseudomonadota</taxon>
        <taxon>Gammaproteobacteria</taxon>
        <taxon>Cellvibrionales</taxon>
        <taxon>Cellvibrionaceae</taxon>
        <taxon>Cellvibrio</taxon>
    </lineage>
</organism>
<comment type="subcellular location">
    <subcellularLocation>
        <location evidence="1 5">Cytoplasm</location>
    </subcellularLocation>
</comment>
<evidence type="ECO:0000313" key="6">
    <source>
        <dbReference type="EMBL" id="MFC3115275.1"/>
    </source>
</evidence>
<dbReference type="InterPro" id="IPR029001">
    <property type="entry name" value="ITPase-like_fam"/>
</dbReference>
<dbReference type="HAMAP" id="MF_00528">
    <property type="entry name" value="Maf"/>
    <property type="match status" value="1"/>
</dbReference>
<feature type="active site" description="Proton acceptor" evidence="5">
    <location>
        <position position="71"/>
    </location>
</feature>
<evidence type="ECO:0000313" key="7">
    <source>
        <dbReference type="Proteomes" id="UP001595555"/>
    </source>
</evidence>
<dbReference type="Gene3D" id="3.90.950.10">
    <property type="match status" value="1"/>
</dbReference>
<comment type="function">
    <text evidence="5">Nucleoside triphosphate pyrophosphatase that hydrolyzes 7-methyl-GTP (m(7)GTP). May have a dual role in cell division arrest and in preventing the incorporation of modified nucleotides into cellular nucleic acids.</text>
</comment>
<keyword evidence="7" id="KW-1185">Reference proteome</keyword>
<dbReference type="PANTHER" id="PTHR43213">
    <property type="entry name" value="BIFUNCTIONAL DTTP/UTP PYROPHOSPHATASE/METHYLTRANSFERASE PROTEIN-RELATED"/>
    <property type="match status" value="1"/>
</dbReference>
<comment type="cofactor">
    <cofactor evidence="5">
        <name>a divalent metal cation</name>
        <dbReference type="ChEBI" id="CHEBI:60240"/>
    </cofactor>
</comment>
<keyword evidence="3 5" id="KW-0378">Hydrolase</keyword>
<dbReference type="CDD" id="cd00555">
    <property type="entry name" value="Maf"/>
    <property type="match status" value="1"/>
</dbReference>
<dbReference type="PIRSF" id="PIRSF006305">
    <property type="entry name" value="Maf"/>
    <property type="match status" value="1"/>
</dbReference>
<dbReference type="InterPro" id="IPR003697">
    <property type="entry name" value="Maf-like"/>
</dbReference>
<dbReference type="Pfam" id="PF02545">
    <property type="entry name" value="Maf"/>
    <property type="match status" value="1"/>
</dbReference>
<proteinExistence type="inferred from homology"/>
<evidence type="ECO:0000256" key="2">
    <source>
        <dbReference type="ARBA" id="ARBA00022490"/>
    </source>
</evidence>
<dbReference type="PANTHER" id="PTHR43213:SF10">
    <property type="entry name" value="7-METHYL-GTP PYROPHOSPHATASE"/>
    <property type="match status" value="1"/>
</dbReference>
<feature type="site" description="Important for substrate specificity" evidence="5">
    <location>
        <position position="72"/>
    </location>
</feature>
<comment type="catalytic activity">
    <reaction evidence="5">
        <text>N(7)-methyl-GTP + H2O = N(7)-methyl-GMP + diphosphate + H(+)</text>
        <dbReference type="Rhea" id="RHEA:58744"/>
        <dbReference type="ChEBI" id="CHEBI:15377"/>
        <dbReference type="ChEBI" id="CHEBI:15378"/>
        <dbReference type="ChEBI" id="CHEBI:33019"/>
        <dbReference type="ChEBI" id="CHEBI:58285"/>
        <dbReference type="ChEBI" id="CHEBI:87133"/>
    </reaction>
</comment>
<dbReference type="Proteomes" id="UP001595555">
    <property type="component" value="Unassembled WGS sequence"/>
</dbReference>
<dbReference type="EC" id="3.6.1.-" evidence="5"/>
<comment type="similarity">
    <text evidence="5">Belongs to the Maf family. YceF subfamily.</text>
</comment>
<dbReference type="SUPFAM" id="SSF52972">
    <property type="entry name" value="ITPase-like"/>
    <property type="match status" value="1"/>
</dbReference>
<keyword evidence="2 5" id="KW-0963">Cytoplasm</keyword>
<keyword evidence="4 5" id="KW-0546">Nucleotide metabolism</keyword>
<evidence type="ECO:0000256" key="4">
    <source>
        <dbReference type="ARBA" id="ARBA00023080"/>
    </source>
</evidence>
<dbReference type="EMBL" id="JBHRTF010000003">
    <property type="protein sequence ID" value="MFC3115275.1"/>
    <property type="molecule type" value="Genomic_DNA"/>
</dbReference>
<comment type="caution">
    <text evidence="6">The sequence shown here is derived from an EMBL/GenBank/DDBJ whole genome shotgun (WGS) entry which is preliminary data.</text>
</comment>
<evidence type="ECO:0000256" key="5">
    <source>
        <dbReference type="HAMAP-Rule" id="MF_00528"/>
    </source>
</evidence>
<evidence type="ECO:0000256" key="3">
    <source>
        <dbReference type="ARBA" id="ARBA00022801"/>
    </source>
</evidence>
<feature type="site" description="Important for substrate specificity" evidence="5">
    <location>
        <position position="156"/>
    </location>
</feature>
<reference evidence="7" key="1">
    <citation type="journal article" date="2019" name="Int. J. Syst. Evol. Microbiol.">
        <title>The Global Catalogue of Microorganisms (GCM) 10K type strain sequencing project: providing services to taxonomists for standard genome sequencing and annotation.</title>
        <authorList>
            <consortium name="The Broad Institute Genomics Platform"/>
            <consortium name="The Broad Institute Genome Sequencing Center for Infectious Disease"/>
            <person name="Wu L."/>
            <person name="Ma J."/>
        </authorList>
    </citation>
    <scope>NUCLEOTIDE SEQUENCE [LARGE SCALE GENOMIC DNA]</scope>
    <source>
        <strain evidence="7">KCTC 52237</strain>
    </source>
</reference>
<feature type="site" description="Important for substrate specificity" evidence="5">
    <location>
        <position position="14"/>
    </location>
</feature>
<dbReference type="NCBIfam" id="TIGR00172">
    <property type="entry name" value="maf"/>
    <property type="match status" value="1"/>
</dbReference>
<sequence>MNKPQILLASSSKYRRQLLSKLAIDFDWASPSIDESPHLGETAQELVLRLAQAKATKLTKTHDHRFIIGSDQVATFGGDILGKPLNHDAAVLQLEKFSGQEIVFLTSLCLLNTQSGKYQLTLEKCKVKFRTLSSSQINTYLLREKPYDCAGSFKSEGFGITLFESIHTEDPNTLIGLPLIKLTDMLIKEGIGPLNN</sequence>
<accession>A0ABV7FCG9</accession>
<protein>
    <recommendedName>
        <fullName evidence="5">7-methyl-GTP pyrophosphatase</fullName>
        <shortName evidence="5">m(7)GTP pyrophosphatase</shortName>
        <ecNumber evidence="5">3.6.1.-</ecNumber>
    </recommendedName>
</protein>